<name>A0A381Z6U0_9ZZZZ</name>
<feature type="non-terminal residue" evidence="2">
    <location>
        <position position="358"/>
    </location>
</feature>
<organism evidence="2">
    <name type="scientific">marine metagenome</name>
    <dbReference type="NCBI Taxonomy" id="408172"/>
    <lineage>
        <taxon>unclassified sequences</taxon>
        <taxon>metagenomes</taxon>
        <taxon>ecological metagenomes</taxon>
    </lineage>
</organism>
<sequence length="358" mass="37343">VTTTAPPETTEAPDIGAAEKADLTIGIRIPNVGSNAPLFVGIDQGFYADEGLTVEIIETESVREGLVGGSLDFALAESMDVVDAASIGVPISIVAGYRNRQPFYVATHSSIGSPEDLAGKDILLGGTPGSLDYDLRAGVMAENGYDISGVDVNPVSVPGGSNAWVELLLEGELDMTVFFARHKPSIVDAGHNVVLDVFKEWPNDSIAAADDFVASNPNTTARFIRATLRAMEFWMDPSNQDAVQTMAPNYGFNPKDAEKDPAVYGEDLALYDVDMGLDPAAFDEALGKLVDLGAFDSAPAMGTYTNLDALHAAQDALGVAQRPTAAEVAASTGVAAAPDLGAAEKADLTIGIRIPNVG</sequence>
<dbReference type="Gene3D" id="3.40.190.10">
    <property type="entry name" value="Periplasmic binding protein-like II"/>
    <property type="match status" value="2"/>
</dbReference>
<dbReference type="PANTHER" id="PTHR31528">
    <property type="entry name" value="4-AMINO-5-HYDROXYMETHYL-2-METHYLPYRIMIDINE PHOSPHATE SYNTHASE THI11-RELATED"/>
    <property type="match status" value="1"/>
</dbReference>
<feature type="non-terminal residue" evidence="2">
    <location>
        <position position="1"/>
    </location>
</feature>
<dbReference type="SUPFAM" id="SSF53850">
    <property type="entry name" value="Periplasmic binding protein-like II"/>
    <property type="match status" value="1"/>
</dbReference>
<dbReference type="GO" id="GO:0009228">
    <property type="term" value="P:thiamine biosynthetic process"/>
    <property type="evidence" value="ECO:0007669"/>
    <property type="project" value="InterPro"/>
</dbReference>
<dbReference type="Pfam" id="PF09084">
    <property type="entry name" value="NMT1"/>
    <property type="match status" value="1"/>
</dbReference>
<evidence type="ECO:0000259" key="1">
    <source>
        <dbReference type="Pfam" id="PF09084"/>
    </source>
</evidence>
<dbReference type="EMBL" id="UINC01020192">
    <property type="protein sequence ID" value="SVA85015.1"/>
    <property type="molecule type" value="Genomic_DNA"/>
</dbReference>
<accession>A0A381Z6U0</accession>
<proteinExistence type="predicted"/>
<feature type="domain" description="SsuA/THI5-like" evidence="1">
    <location>
        <begin position="36"/>
        <end position="236"/>
    </location>
</feature>
<dbReference type="PANTHER" id="PTHR31528:SF15">
    <property type="entry name" value="RIBOFLAVIN-BINDING PROTEIN RIBY"/>
    <property type="match status" value="1"/>
</dbReference>
<dbReference type="AlphaFoldDB" id="A0A381Z6U0"/>
<protein>
    <recommendedName>
        <fullName evidence="1">SsuA/THI5-like domain-containing protein</fullName>
    </recommendedName>
</protein>
<evidence type="ECO:0000313" key="2">
    <source>
        <dbReference type="EMBL" id="SVA85015.1"/>
    </source>
</evidence>
<gene>
    <name evidence="2" type="ORF">METZ01_LOCUS137869</name>
</gene>
<reference evidence="2" key="1">
    <citation type="submission" date="2018-05" db="EMBL/GenBank/DDBJ databases">
        <authorList>
            <person name="Lanie J.A."/>
            <person name="Ng W.-L."/>
            <person name="Kazmierczak K.M."/>
            <person name="Andrzejewski T.M."/>
            <person name="Davidsen T.M."/>
            <person name="Wayne K.J."/>
            <person name="Tettelin H."/>
            <person name="Glass J.I."/>
            <person name="Rusch D."/>
            <person name="Podicherti R."/>
            <person name="Tsui H.-C.T."/>
            <person name="Winkler M.E."/>
        </authorList>
    </citation>
    <scope>NUCLEOTIDE SEQUENCE</scope>
</reference>
<dbReference type="InterPro" id="IPR015168">
    <property type="entry name" value="SsuA/THI5"/>
</dbReference>
<dbReference type="InterPro" id="IPR027939">
    <property type="entry name" value="NMT1/THI5"/>
</dbReference>